<dbReference type="Pfam" id="PF07650">
    <property type="entry name" value="KH_2"/>
    <property type="match status" value="1"/>
</dbReference>
<dbReference type="SUPFAM" id="SSF52540">
    <property type="entry name" value="P-loop containing nucleoside triphosphate hydrolases"/>
    <property type="match status" value="1"/>
</dbReference>
<dbReference type="Proteomes" id="UP000185999">
    <property type="component" value="Unassembled WGS sequence"/>
</dbReference>
<evidence type="ECO:0000259" key="10">
    <source>
        <dbReference type="PROSITE" id="PS50823"/>
    </source>
</evidence>
<dbReference type="FunFam" id="3.40.50.300:FF:000094">
    <property type="entry name" value="GTPase Era"/>
    <property type="match status" value="1"/>
</dbReference>
<dbReference type="InterPro" id="IPR009019">
    <property type="entry name" value="KH_sf_prok-type"/>
</dbReference>
<keyword evidence="7" id="KW-0472">Membrane</keyword>
<dbReference type="NCBIfam" id="TIGR00231">
    <property type="entry name" value="small_GTP"/>
    <property type="match status" value="1"/>
</dbReference>
<feature type="binding site" evidence="7">
    <location>
        <begin position="137"/>
        <end position="140"/>
    </location>
    <ligand>
        <name>GTP</name>
        <dbReference type="ChEBI" id="CHEBI:37565"/>
    </ligand>
</feature>
<dbReference type="GO" id="GO:0000028">
    <property type="term" value="P:ribosomal small subunit assembly"/>
    <property type="evidence" value="ECO:0007669"/>
    <property type="project" value="TreeGrafter"/>
</dbReference>
<gene>
    <name evidence="7" type="primary">era</name>
    <name evidence="12" type="ORF">SAMN05421760_107164</name>
</gene>
<evidence type="ECO:0000256" key="4">
    <source>
        <dbReference type="ARBA" id="ARBA00022741"/>
    </source>
</evidence>
<comment type="subunit">
    <text evidence="7">Monomer.</text>
</comment>
<feature type="domain" description="KH type-2" evidence="10">
    <location>
        <begin position="211"/>
        <end position="295"/>
    </location>
</feature>
<comment type="function">
    <text evidence="7">An essential GTPase that binds both GDP and GTP, with rapid nucleotide exchange. Plays a role in 16S rRNA processing and 30S ribosomal subunit biogenesis and possibly also in cell cycle regulation and energy metabolism.</text>
</comment>
<evidence type="ECO:0000256" key="9">
    <source>
        <dbReference type="RuleBase" id="RU003761"/>
    </source>
</evidence>
<comment type="similarity">
    <text evidence="1 7 8 9">Belongs to the TRAFAC class TrmE-Era-EngA-EngB-Septin-like GTPase superfamily. Era GTPase family.</text>
</comment>
<dbReference type="FunFam" id="3.30.300.20:FF:000003">
    <property type="entry name" value="GTPase Era"/>
    <property type="match status" value="1"/>
</dbReference>
<keyword evidence="3 7" id="KW-0690">Ribosome biogenesis</keyword>
<dbReference type="RefSeq" id="WP_143773565.1">
    <property type="nucleotide sequence ID" value="NZ_FTOE01000007.1"/>
</dbReference>
<evidence type="ECO:0000256" key="5">
    <source>
        <dbReference type="ARBA" id="ARBA00022884"/>
    </source>
</evidence>
<protein>
    <recommendedName>
        <fullName evidence="2 7">GTPase Era</fullName>
    </recommendedName>
</protein>
<dbReference type="AlphaFoldDB" id="A0A1N7N037"/>
<dbReference type="CDD" id="cd22534">
    <property type="entry name" value="KH-II_Era"/>
    <property type="match status" value="1"/>
</dbReference>
<dbReference type="OrthoDB" id="9805918at2"/>
<evidence type="ECO:0000313" key="12">
    <source>
        <dbReference type="EMBL" id="SIS91737.1"/>
    </source>
</evidence>
<dbReference type="InterPro" id="IPR005662">
    <property type="entry name" value="GTPase_Era-like"/>
</dbReference>
<keyword evidence="4 7" id="KW-0547">Nucleotide-binding</keyword>
<dbReference type="InterPro" id="IPR030388">
    <property type="entry name" value="G_ERA_dom"/>
</dbReference>
<feature type="binding site" evidence="7">
    <location>
        <begin position="75"/>
        <end position="79"/>
    </location>
    <ligand>
        <name>GTP</name>
        <dbReference type="ChEBI" id="CHEBI:37565"/>
    </ligand>
</feature>
<keyword evidence="6 7" id="KW-0342">GTP-binding</keyword>
<dbReference type="InterPro" id="IPR015946">
    <property type="entry name" value="KH_dom-like_a/b"/>
</dbReference>
<dbReference type="PROSITE" id="PS51713">
    <property type="entry name" value="G_ERA"/>
    <property type="match status" value="1"/>
</dbReference>
<evidence type="ECO:0000259" key="11">
    <source>
        <dbReference type="PROSITE" id="PS51713"/>
    </source>
</evidence>
<dbReference type="EMBL" id="FTOE01000007">
    <property type="protein sequence ID" value="SIS91737.1"/>
    <property type="molecule type" value="Genomic_DNA"/>
</dbReference>
<keyword evidence="13" id="KW-1185">Reference proteome</keyword>
<feature type="region of interest" description="G2" evidence="8">
    <location>
        <begin position="54"/>
        <end position="58"/>
    </location>
</feature>
<dbReference type="InterPro" id="IPR004044">
    <property type="entry name" value="KH_dom_type_2"/>
</dbReference>
<dbReference type="GO" id="GO:0070181">
    <property type="term" value="F:small ribosomal subunit rRNA binding"/>
    <property type="evidence" value="ECO:0007669"/>
    <property type="project" value="UniProtKB-UniRule"/>
</dbReference>
<evidence type="ECO:0000256" key="8">
    <source>
        <dbReference type="PROSITE-ProRule" id="PRU01050"/>
    </source>
</evidence>
<dbReference type="GO" id="GO:0005829">
    <property type="term" value="C:cytosol"/>
    <property type="evidence" value="ECO:0007669"/>
    <property type="project" value="TreeGrafter"/>
</dbReference>
<dbReference type="SUPFAM" id="SSF54814">
    <property type="entry name" value="Prokaryotic type KH domain (KH-domain type II)"/>
    <property type="match status" value="1"/>
</dbReference>
<dbReference type="GO" id="GO:0005525">
    <property type="term" value="F:GTP binding"/>
    <property type="evidence" value="ECO:0007669"/>
    <property type="project" value="UniProtKB-UniRule"/>
</dbReference>
<feature type="region of interest" description="G1" evidence="8">
    <location>
        <begin position="28"/>
        <end position="35"/>
    </location>
</feature>
<keyword evidence="5 7" id="KW-0694">RNA-binding</keyword>
<dbReference type="GO" id="GO:0005886">
    <property type="term" value="C:plasma membrane"/>
    <property type="evidence" value="ECO:0007669"/>
    <property type="project" value="UniProtKB-SubCell"/>
</dbReference>
<dbReference type="InterPro" id="IPR006073">
    <property type="entry name" value="GTP-bd"/>
</dbReference>
<dbReference type="Gene3D" id="3.30.300.20">
    <property type="match status" value="1"/>
</dbReference>
<evidence type="ECO:0000313" key="13">
    <source>
        <dbReference type="Proteomes" id="UP000185999"/>
    </source>
</evidence>
<feature type="region of interest" description="G5" evidence="8">
    <location>
        <begin position="167"/>
        <end position="169"/>
    </location>
</feature>
<dbReference type="PANTHER" id="PTHR42698">
    <property type="entry name" value="GTPASE ERA"/>
    <property type="match status" value="1"/>
</dbReference>
<evidence type="ECO:0000256" key="7">
    <source>
        <dbReference type="HAMAP-Rule" id="MF_00367"/>
    </source>
</evidence>
<feature type="region of interest" description="G4" evidence="8">
    <location>
        <begin position="137"/>
        <end position="140"/>
    </location>
</feature>
<dbReference type="Gene3D" id="3.40.50.300">
    <property type="entry name" value="P-loop containing nucleotide triphosphate hydrolases"/>
    <property type="match status" value="1"/>
</dbReference>
<dbReference type="GO" id="GO:0003924">
    <property type="term" value="F:GTPase activity"/>
    <property type="evidence" value="ECO:0007669"/>
    <property type="project" value="UniProtKB-UniRule"/>
</dbReference>
<dbReference type="STRING" id="619304.SAMN05421760_107164"/>
<reference evidence="13" key="1">
    <citation type="submission" date="2017-01" db="EMBL/GenBank/DDBJ databases">
        <authorList>
            <person name="Varghese N."/>
            <person name="Submissions S."/>
        </authorList>
    </citation>
    <scope>NUCLEOTIDE SEQUENCE [LARGE SCALE GENOMIC DNA]</scope>
    <source>
        <strain evidence="13">DSM 22306</strain>
    </source>
</reference>
<feature type="region of interest" description="G3" evidence="8">
    <location>
        <begin position="75"/>
        <end position="78"/>
    </location>
</feature>
<keyword evidence="7" id="KW-0699">rRNA-binding</keyword>
<dbReference type="InterPro" id="IPR005225">
    <property type="entry name" value="Small_GTP-bd"/>
</dbReference>
<comment type="subcellular location">
    <subcellularLocation>
        <location evidence="7">Cytoplasm</location>
    </subcellularLocation>
    <subcellularLocation>
        <location evidence="7">Cell membrane</location>
        <topology evidence="7">Peripheral membrane protein</topology>
    </subcellularLocation>
</comment>
<keyword evidence="7" id="KW-1003">Cell membrane</keyword>
<accession>A0A1N7N037</accession>
<dbReference type="CDD" id="cd04163">
    <property type="entry name" value="Era"/>
    <property type="match status" value="1"/>
</dbReference>
<evidence type="ECO:0000256" key="3">
    <source>
        <dbReference type="ARBA" id="ARBA00022517"/>
    </source>
</evidence>
<proteinExistence type="inferred from homology"/>
<dbReference type="PANTHER" id="PTHR42698:SF1">
    <property type="entry name" value="GTPASE ERA, MITOCHONDRIAL"/>
    <property type="match status" value="1"/>
</dbReference>
<dbReference type="PROSITE" id="PS50823">
    <property type="entry name" value="KH_TYPE_2"/>
    <property type="match status" value="1"/>
</dbReference>
<dbReference type="NCBIfam" id="TIGR00436">
    <property type="entry name" value="era"/>
    <property type="match status" value="1"/>
</dbReference>
<feature type="domain" description="Era-type G" evidence="11">
    <location>
        <begin position="20"/>
        <end position="188"/>
    </location>
</feature>
<dbReference type="InterPro" id="IPR027417">
    <property type="entry name" value="P-loop_NTPase"/>
</dbReference>
<dbReference type="GO" id="GO:0043024">
    <property type="term" value="F:ribosomal small subunit binding"/>
    <property type="evidence" value="ECO:0007669"/>
    <property type="project" value="TreeGrafter"/>
</dbReference>
<keyword evidence="7" id="KW-0963">Cytoplasm</keyword>
<sequence>MSEDMQSWIQPKNADAKDQRCGFVAIVGRPNMGKSTLMNYMLGQKLSITSKKPQTTRHQILGIKTIDDLQIMFVDTPGLHKEQNIALNRYMNKAASEALRGVDLVLFMIDRTAWTEEDQLVLEKVKHAQCPVILVVNKVDQLADKASLLPQLGVLSEKMDFSNIIPVSAKSGTNVDKLEELICSYMPQGTHHYPEDQLTNRSSRFMVAEIVREKLMRNVGDEVPYGATVEIEEFVHDGSLLTISALVLVERDGQKKIIIGDKGDRMKTIGRDARLDIEHLFDCKVMLKLWVKVRRGWADDERALRSLGYNLGE</sequence>
<evidence type="ECO:0000256" key="6">
    <source>
        <dbReference type="ARBA" id="ARBA00023134"/>
    </source>
</evidence>
<evidence type="ECO:0000256" key="1">
    <source>
        <dbReference type="ARBA" id="ARBA00007921"/>
    </source>
</evidence>
<organism evidence="12 13">
    <name type="scientific">Neptunomonas antarctica</name>
    <dbReference type="NCBI Taxonomy" id="619304"/>
    <lineage>
        <taxon>Bacteria</taxon>
        <taxon>Pseudomonadati</taxon>
        <taxon>Pseudomonadota</taxon>
        <taxon>Gammaproteobacteria</taxon>
        <taxon>Oceanospirillales</taxon>
        <taxon>Oceanospirillaceae</taxon>
        <taxon>Neptunomonas</taxon>
    </lineage>
</organism>
<name>A0A1N7N037_9GAMM</name>
<dbReference type="HAMAP" id="MF_00367">
    <property type="entry name" value="GTPase_Era"/>
    <property type="match status" value="1"/>
</dbReference>
<evidence type="ECO:0000256" key="2">
    <source>
        <dbReference type="ARBA" id="ARBA00020484"/>
    </source>
</evidence>
<dbReference type="NCBIfam" id="NF000908">
    <property type="entry name" value="PRK00089.1"/>
    <property type="match status" value="1"/>
</dbReference>
<feature type="binding site" evidence="7">
    <location>
        <begin position="28"/>
        <end position="35"/>
    </location>
    <ligand>
        <name>GTP</name>
        <dbReference type="ChEBI" id="CHEBI:37565"/>
    </ligand>
</feature>
<dbReference type="Pfam" id="PF01926">
    <property type="entry name" value="MMR_HSR1"/>
    <property type="match status" value="1"/>
</dbReference>